<reference evidence="1" key="1">
    <citation type="submission" date="2018-02" db="EMBL/GenBank/DDBJ databases">
        <title>Rhizophora mucronata_Transcriptome.</title>
        <authorList>
            <person name="Meera S.P."/>
            <person name="Sreeshan A."/>
            <person name="Augustine A."/>
        </authorList>
    </citation>
    <scope>NUCLEOTIDE SEQUENCE</scope>
    <source>
        <tissue evidence="1">Leaf</tissue>
    </source>
</reference>
<sequence length="38" mass="4510">MTNLVTDNSIIWVHCKQFSSKTSMRRVTKTLIIYLHML</sequence>
<protein>
    <submittedName>
        <fullName evidence="1">Uncharacterized protein</fullName>
    </submittedName>
</protein>
<organism evidence="1">
    <name type="scientific">Rhizophora mucronata</name>
    <name type="common">Asiatic mangrove</name>
    <dbReference type="NCBI Taxonomy" id="61149"/>
    <lineage>
        <taxon>Eukaryota</taxon>
        <taxon>Viridiplantae</taxon>
        <taxon>Streptophyta</taxon>
        <taxon>Embryophyta</taxon>
        <taxon>Tracheophyta</taxon>
        <taxon>Spermatophyta</taxon>
        <taxon>Magnoliopsida</taxon>
        <taxon>eudicotyledons</taxon>
        <taxon>Gunneridae</taxon>
        <taxon>Pentapetalae</taxon>
        <taxon>rosids</taxon>
        <taxon>fabids</taxon>
        <taxon>Malpighiales</taxon>
        <taxon>Rhizophoraceae</taxon>
        <taxon>Rhizophora</taxon>
    </lineage>
</organism>
<name>A0A2P2LMN4_RHIMU</name>
<evidence type="ECO:0000313" key="1">
    <source>
        <dbReference type="EMBL" id="MBX19223.1"/>
    </source>
</evidence>
<accession>A0A2P2LMN4</accession>
<dbReference type="AlphaFoldDB" id="A0A2P2LMN4"/>
<proteinExistence type="predicted"/>
<dbReference type="EMBL" id="GGEC01038739">
    <property type="protein sequence ID" value="MBX19223.1"/>
    <property type="molecule type" value="Transcribed_RNA"/>
</dbReference>